<protein>
    <submittedName>
        <fullName evidence="2">Uncharacterized protein</fullName>
    </submittedName>
</protein>
<keyword evidence="1" id="KW-0472">Membrane</keyword>
<accession>A0A4V6WQH2</accession>
<keyword evidence="1" id="KW-0812">Transmembrane</keyword>
<organism evidence="2 3">
    <name type="scientific">Polyangium fumosum</name>
    <dbReference type="NCBI Taxonomy" id="889272"/>
    <lineage>
        <taxon>Bacteria</taxon>
        <taxon>Pseudomonadati</taxon>
        <taxon>Myxococcota</taxon>
        <taxon>Polyangia</taxon>
        <taxon>Polyangiales</taxon>
        <taxon>Polyangiaceae</taxon>
        <taxon>Polyangium</taxon>
    </lineage>
</organism>
<gene>
    <name evidence="2" type="ORF">E8A74_47200</name>
</gene>
<comment type="caution">
    <text evidence="2">The sequence shown here is derived from an EMBL/GenBank/DDBJ whole genome shotgun (WGS) entry which is preliminary data.</text>
</comment>
<name>A0A4V6WQH2_9BACT</name>
<dbReference type="AlphaFoldDB" id="A0A4V6WQH2"/>
<dbReference type="Proteomes" id="UP000309215">
    <property type="component" value="Unassembled WGS sequence"/>
</dbReference>
<sequence length="218" mass="24170">MSRKKGQALERAFAAWMVSALHYTTTVQRDFVKGEVATRPYEVDVHGERYRRYWYALRVVGMLLFVLGMAAIFLPHKFALVTHAAEGIVAKIWPSAASSGILILALVALFVGEFGKNWSTYHAWVECKNRKTAVKRFDIEKLRGAVEDVRKNETASWKPDEVIVVSASGFDDDAITVSPRSPPSGRRPAAVAGAARTRVRPAAGRIELRQQARADVCA</sequence>
<keyword evidence="1" id="KW-1133">Transmembrane helix</keyword>
<reference evidence="2 3" key="1">
    <citation type="submission" date="2019-04" db="EMBL/GenBank/DDBJ databases">
        <authorList>
            <person name="Li Y."/>
            <person name="Wang J."/>
        </authorList>
    </citation>
    <scope>NUCLEOTIDE SEQUENCE [LARGE SCALE GENOMIC DNA]</scope>
    <source>
        <strain evidence="2 3">DSM 14668</strain>
    </source>
</reference>
<evidence type="ECO:0000313" key="2">
    <source>
        <dbReference type="EMBL" id="TKC95216.1"/>
    </source>
</evidence>
<feature type="non-terminal residue" evidence="2">
    <location>
        <position position="218"/>
    </location>
</feature>
<feature type="transmembrane region" description="Helical" evidence="1">
    <location>
        <begin position="55"/>
        <end position="73"/>
    </location>
</feature>
<proteinExistence type="predicted"/>
<evidence type="ECO:0000313" key="3">
    <source>
        <dbReference type="Proteomes" id="UP000309215"/>
    </source>
</evidence>
<keyword evidence="3" id="KW-1185">Reference proteome</keyword>
<feature type="transmembrane region" description="Helical" evidence="1">
    <location>
        <begin position="93"/>
        <end position="112"/>
    </location>
</feature>
<evidence type="ECO:0000256" key="1">
    <source>
        <dbReference type="SAM" id="Phobius"/>
    </source>
</evidence>
<dbReference type="EMBL" id="SSMQ01000099">
    <property type="protein sequence ID" value="TKC95216.1"/>
    <property type="molecule type" value="Genomic_DNA"/>
</dbReference>